<evidence type="ECO:0000313" key="3">
    <source>
        <dbReference type="Proteomes" id="UP000198862"/>
    </source>
</evidence>
<sequence>MRVNICCALLFFISNMSFLAGAEDEKDVEIKAPASLESIYQQDLYHYLQGDEVKSILAGDTEFITLFREHTAAQAKGVAILFPDWSLPANNQLGLDHLRKQLNDYGWVTYALNVPDQITLNTVPATPNETLFHAPDLPSLPEIEMKTYRLLLTSRFKAIYQQALEHPGFIIIIAQGATSAMLVEFLDGKPEEEVDAVILLSSYLPDIKLNHNLSQKIASIMPPVLDIYHSNDNNWVLSEISNRKKANRKNHKLDYRQRELFGDNTSTTQHARLLKEIYGFLTKIGI</sequence>
<dbReference type="InterPro" id="IPR022529">
    <property type="entry name" value="DUF3530"/>
</dbReference>
<name>A0A1I1E106_9GAMM</name>
<accession>A0A1I1E106</accession>
<evidence type="ECO:0008006" key="4">
    <source>
        <dbReference type="Google" id="ProtNLM"/>
    </source>
</evidence>
<reference evidence="2 3" key="1">
    <citation type="submission" date="2016-10" db="EMBL/GenBank/DDBJ databases">
        <authorList>
            <person name="de Groot N.N."/>
        </authorList>
    </citation>
    <scope>NUCLEOTIDE SEQUENCE [LARGE SCALE GENOMIC DNA]</scope>
    <source>
        <strain evidence="2 3">DSM 6059</strain>
    </source>
</reference>
<feature type="chain" id="PRO_5011509474" description="DUF3530 domain-containing protein" evidence="1">
    <location>
        <begin position="23"/>
        <end position="286"/>
    </location>
</feature>
<evidence type="ECO:0000256" key="1">
    <source>
        <dbReference type="SAM" id="SignalP"/>
    </source>
</evidence>
<evidence type="ECO:0000313" key="2">
    <source>
        <dbReference type="EMBL" id="SFB80346.1"/>
    </source>
</evidence>
<gene>
    <name evidence="2" type="ORF">SAMN02745724_00139</name>
</gene>
<dbReference type="AlphaFoldDB" id="A0A1I1E106"/>
<dbReference type="Pfam" id="PF12048">
    <property type="entry name" value="DUF3530"/>
    <property type="match status" value="1"/>
</dbReference>
<dbReference type="RefSeq" id="WP_091978820.1">
    <property type="nucleotide sequence ID" value="NZ_FOLO01000001.1"/>
</dbReference>
<dbReference type="Proteomes" id="UP000198862">
    <property type="component" value="Unassembled WGS sequence"/>
</dbReference>
<keyword evidence="1" id="KW-0732">Signal</keyword>
<keyword evidence="3" id="KW-1185">Reference proteome</keyword>
<dbReference type="EMBL" id="FOLO01000001">
    <property type="protein sequence ID" value="SFB80346.1"/>
    <property type="molecule type" value="Genomic_DNA"/>
</dbReference>
<dbReference type="OrthoDB" id="9776279at2"/>
<protein>
    <recommendedName>
        <fullName evidence="4">DUF3530 domain-containing protein</fullName>
    </recommendedName>
</protein>
<organism evidence="2 3">
    <name type="scientific">Pseudoalteromonas denitrificans DSM 6059</name>
    <dbReference type="NCBI Taxonomy" id="1123010"/>
    <lineage>
        <taxon>Bacteria</taxon>
        <taxon>Pseudomonadati</taxon>
        <taxon>Pseudomonadota</taxon>
        <taxon>Gammaproteobacteria</taxon>
        <taxon>Alteromonadales</taxon>
        <taxon>Pseudoalteromonadaceae</taxon>
        <taxon>Pseudoalteromonas</taxon>
    </lineage>
</organism>
<dbReference type="STRING" id="1123010.SAMN02745724_00139"/>
<feature type="signal peptide" evidence="1">
    <location>
        <begin position="1"/>
        <end position="22"/>
    </location>
</feature>
<proteinExistence type="predicted"/>